<proteinExistence type="predicted"/>
<dbReference type="PANTHER" id="PTHR21301">
    <property type="entry name" value="REVERSE TRANSCRIPTASE"/>
    <property type="match status" value="1"/>
</dbReference>
<gene>
    <name evidence="1" type="ORF">EAG_05789</name>
</gene>
<dbReference type="Proteomes" id="UP000000311">
    <property type="component" value="Unassembled WGS sequence"/>
</dbReference>
<protein>
    <submittedName>
        <fullName evidence="1">Uncharacterized protein</fullName>
    </submittedName>
</protein>
<dbReference type="AlphaFoldDB" id="E2AN38"/>
<feature type="non-terminal residue" evidence="1">
    <location>
        <position position="1"/>
    </location>
</feature>
<evidence type="ECO:0000313" key="1">
    <source>
        <dbReference type="EMBL" id="EFN65155.1"/>
    </source>
</evidence>
<keyword evidence="2" id="KW-1185">Reference proteome</keyword>
<dbReference type="PANTHER" id="PTHR21301:SF10">
    <property type="entry name" value="REVERSE TRANSCRIPTASE DOMAIN-CONTAINING PROTEIN"/>
    <property type="match status" value="1"/>
</dbReference>
<accession>E2AN38</accession>
<sequence length="134" mass="15528">KKNDLLNDSDTYMIVNRDSAKKMCNELNDILKRWQRLDYISASKKRSLYCSDGTLPRAYGLPKIHKPNSPLRIIVSSINSPLHKFATFLHNCLHDNLPHCKSHIANSYELVDKINNLYVDDHLELIFLDVVSLY</sequence>
<dbReference type="EMBL" id="GL441060">
    <property type="protein sequence ID" value="EFN65155.1"/>
    <property type="molecule type" value="Genomic_DNA"/>
</dbReference>
<feature type="non-terminal residue" evidence="1">
    <location>
        <position position="134"/>
    </location>
</feature>
<dbReference type="OMA" id="HIANSYE"/>
<reference evidence="1 2" key="1">
    <citation type="journal article" date="2010" name="Science">
        <title>Genomic comparison of the ants Camponotus floridanus and Harpegnathos saltator.</title>
        <authorList>
            <person name="Bonasio R."/>
            <person name="Zhang G."/>
            <person name="Ye C."/>
            <person name="Mutti N.S."/>
            <person name="Fang X."/>
            <person name="Qin N."/>
            <person name="Donahue G."/>
            <person name="Yang P."/>
            <person name="Li Q."/>
            <person name="Li C."/>
            <person name="Zhang P."/>
            <person name="Huang Z."/>
            <person name="Berger S.L."/>
            <person name="Reinberg D."/>
            <person name="Wang J."/>
            <person name="Liebig J."/>
        </authorList>
    </citation>
    <scope>NUCLEOTIDE SEQUENCE [LARGE SCALE GENOMIC DNA]</scope>
    <source>
        <strain evidence="2">C129</strain>
    </source>
</reference>
<dbReference type="InParanoid" id="E2AN38"/>
<name>E2AN38_CAMFO</name>
<organism evidence="2">
    <name type="scientific">Camponotus floridanus</name>
    <name type="common">Florida carpenter ant</name>
    <dbReference type="NCBI Taxonomy" id="104421"/>
    <lineage>
        <taxon>Eukaryota</taxon>
        <taxon>Metazoa</taxon>
        <taxon>Ecdysozoa</taxon>
        <taxon>Arthropoda</taxon>
        <taxon>Hexapoda</taxon>
        <taxon>Insecta</taxon>
        <taxon>Pterygota</taxon>
        <taxon>Neoptera</taxon>
        <taxon>Endopterygota</taxon>
        <taxon>Hymenoptera</taxon>
        <taxon>Apocrita</taxon>
        <taxon>Aculeata</taxon>
        <taxon>Formicoidea</taxon>
        <taxon>Formicidae</taxon>
        <taxon>Formicinae</taxon>
        <taxon>Camponotus</taxon>
    </lineage>
</organism>
<dbReference type="OrthoDB" id="7551446at2759"/>
<evidence type="ECO:0000313" key="2">
    <source>
        <dbReference type="Proteomes" id="UP000000311"/>
    </source>
</evidence>